<sequence length="132" mass="14578">MGIVATATVNTLEAPWSGEVQSGKHQLITDKPESFGGGDLGLAPYDLLCASLISCTMITLRMYAAHKQIQLGEFRVEADFCANREGAEWVERRLHFQTPLDAELEQKILSICEKTPVTKTLLRSVDIKTTLV</sequence>
<organism evidence="1 2">
    <name type="scientific">Acinetobacter amyesii</name>
    <dbReference type="NCBI Taxonomy" id="2942470"/>
    <lineage>
        <taxon>Bacteria</taxon>
        <taxon>Pseudomonadati</taxon>
        <taxon>Pseudomonadota</taxon>
        <taxon>Gammaproteobacteria</taxon>
        <taxon>Moraxellales</taxon>
        <taxon>Moraxellaceae</taxon>
        <taxon>Acinetobacter</taxon>
    </lineage>
</organism>
<keyword evidence="2" id="KW-1185">Reference proteome</keyword>
<dbReference type="AlphaFoldDB" id="A0A1T1GQC7"/>
<comment type="caution">
    <text evidence="1">The sequence shown here is derived from an EMBL/GenBank/DDBJ whole genome shotgun (WGS) entry which is preliminary data.</text>
</comment>
<dbReference type="Pfam" id="PF02566">
    <property type="entry name" value="OsmC"/>
    <property type="match status" value="1"/>
</dbReference>
<dbReference type="InterPro" id="IPR003718">
    <property type="entry name" value="OsmC/Ohr_fam"/>
</dbReference>
<accession>A0A1T1GQC7</accession>
<reference evidence="1 2" key="1">
    <citation type="submission" date="2017-02" db="EMBL/GenBank/DDBJ databases">
        <title>Acinetobacter sp. ANC 4945, whole genome shotgun sequencing project.</title>
        <authorList>
            <person name="Radolfova-Krizova L."/>
            <person name="Al Atrouni A."/>
            <person name="Nemec A."/>
        </authorList>
    </citation>
    <scope>NUCLEOTIDE SEQUENCE [LARGE SCALE GENOMIC DNA]</scope>
    <source>
        <strain evidence="1 2">ANC 4945</strain>
    </source>
</reference>
<protein>
    <submittedName>
        <fullName evidence="1">Osmotically inducible protein C</fullName>
    </submittedName>
</protein>
<name>A0A1T1GQC7_9GAMM</name>
<dbReference type="SUPFAM" id="SSF82784">
    <property type="entry name" value="OsmC-like"/>
    <property type="match status" value="1"/>
</dbReference>
<evidence type="ECO:0000313" key="2">
    <source>
        <dbReference type="Proteomes" id="UP000191160"/>
    </source>
</evidence>
<dbReference type="Proteomes" id="UP000191160">
    <property type="component" value="Unassembled WGS sequence"/>
</dbReference>
<dbReference type="PANTHER" id="PTHR39624">
    <property type="entry name" value="PROTEIN INVOLVED IN RIMO-MEDIATED BETA-METHYLTHIOLATION OF RIBOSOMAL PROTEIN S12 YCAO"/>
    <property type="match status" value="1"/>
</dbReference>
<dbReference type="PANTHER" id="PTHR39624:SF2">
    <property type="entry name" value="OSMC-LIKE PROTEIN"/>
    <property type="match status" value="1"/>
</dbReference>
<dbReference type="InterPro" id="IPR015946">
    <property type="entry name" value="KH_dom-like_a/b"/>
</dbReference>
<dbReference type="InterPro" id="IPR036102">
    <property type="entry name" value="OsmC/Ohrsf"/>
</dbReference>
<evidence type="ECO:0000313" key="1">
    <source>
        <dbReference type="EMBL" id="OOV79813.1"/>
    </source>
</evidence>
<proteinExistence type="predicted"/>
<dbReference type="RefSeq" id="WP_078191507.1">
    <property type="nucleotide sequence ID" value="NZ_JAMCOZ010000008.1"/>
</dbReference>
<dbReference type="EMBL" id="MVKX01000012">
    <property type="protein sequence ID" value="OOV79813.1"/>
    <property type="molecule type" value="Genomic_DNA"/>
</dbReference>
<gene>
    <name evidence="1" type="ORF">B1202_15545</name>
</gene>
<dbReference type="Gene3D" id="3.30.300.20">
    <property type="match status" value="1"/>
</dbReference>